<sequence length="375" mass="40870">VACCLSLSGLYSGPGWISVPLRRQQLGGRSVQHTSEYFGEVTVGTPPQSFLVVFDTGSGNLLLPQEDCKDEACRRHTRFNAHNSNSTLQLVDADNNTQVGSDGSRDVVTITFGTGEMSGVYIRDRICIAESMCCEADFVAAIDESDEPFGAVPFDGILGLSMPQLGEGAAFSVVDRLVKEGAISKFIFGVFFGYDGEESEITFGKFRRERMVGSLVWAPVTVAGYWQVQMEDVVVDGETQNLCPNKCQVAVDTGTSQLAGPENIVDRLTDKMDVAADCSNVHALPTLGLLVAGRSLTLSPQDYVARSGNICTLAIMPLDVPPPRGPLFIMGDPFLKKYYTVYDQTRARVGFALARHSQPPRDSFLQRSRKEDRAR</sequence>
<accession>A0A7S1AX85</accession>
<feature type="non-terminal residue" evidence="8">
    <location>
        <position position="1"/>
    </location>
</feature>
<evidence type="ECO:0000256" key="5">
    <source>
        <dbReference type="PIRSR" id="PIRSR601461-1"/>
    </source>
</evidence>
<dbReference type="EMBL" id="HBFQ01059951">
    <property type="protein sequence ID" value="CAD8868048.1"/>
    <property type="molecule type" value="Transcribed_RNA"/>
</dbReference>
<dbReference type="Gene3D" id="2.40.70.10">
    <property type="entry name" value="Acid Proteases"/>
    <property type="match status" value="2"/>
</dbReference>
<keyword evidence="2" id="KW-0645">Protease</keyword>
<feature type="disulfide bond" evidence="6">
    <location>
        <begin position="68"/>
        <end position="73"/>
    </location>
</feature>
<evidence type="ECO:0000256" key="2">
    <source>
        <dbReference type="ARBA" id="ARBA00022670"/>
    </source>
</evidence>
<dbReference type="InterPro" id="IPR021109">
    <property type="entry name" value="Peptidase_aspartic_dom_sf"/>
</dbReference>
<name>A0A7S1AX85_NOCSC</name>
<proteinExistence type="inferred from homology"/>
<keyword evidence="4" id="KW-0378">Hydrolase</keyword>
<dbReference type="InterPro" id="IPR033121">
    <property type="entry name" value="PEPTIDASE_A1"/>
</dbReference>
<evidence type="ECO:0000256" key="4">
    <source>
        <dbReference type="ARBA" id="ARBA00022801"/>
    </source>
</evidence>
<reference evidence="8" key="1">
    <citation type="submission" date="2021-01" db="EMBL/GenBank/DDBJ databases">
        <authorList>
            <person name="Corre E."/>
            <person name="Pelletier E."/>
            <person name="Niang G."/>
            <person name="Scheremetjew M."/>
            <person name="Finn R."/>
            <person name="Kale V."/>
            <person name="Holt S."/>
            <person name="Cochrane G."/>
            <person name="Meng A."/>
            <person name="Brown T."/>
            <person name="Cohen L."/>
        </authorList>
    </citation>
    <scope>NUCLEOTIDE SEQUENCE</scope>
</reference>
<dbReference type="AlphaFoldDB" id="A0A7S1AX85"/>
<dbReference type="PROSITE" id="PS51767">
    <property type="entry name" value="PEPTIDASE_A1"/>
    <property type="match status" value="1"/>
</dbReference>
<evidence type="ECO:0000259" key="7">
    <source>
        <dbReference type="PROSITE" id="PS51767"/>
    </source>
</evidence>
<evidence type="ECO:0000256" key="6">
    <source>
        <dbReference type="PIRSR" id="PIRSR601461-2"/>
    </source>
</evidence>
<comment type="similarity">
    <text evidence="1">Belongs to the peptidase A1 family.</text>
</comment>
<dbReference type="Pfam" id="PF00026">
    <property type="entry name" value="Asp"/>
    <property type="match status" value="1"/>
</dbReference>
<feature type="active site" evidence="5">
    <location>
        <position position="55"/>
    </location>
</feature>
<protein>
    <recommendedName>
        <fullName evidence="7">Peptidase A1 domain-containing protein</fullName>
    </recommendedName>
</protein>
<dbReference type="GO" id="GO:0016485">
    <property type="term" value="P:protein processing"/>
    <property type="evidence" value="ECO:0007669"/>
    <property type="project" value="UniProtKB-ARBA"/>
</dbReference>
<dbReference type="PANTHER" id="PTHR47966">
    <property type="entry name" value="BETA-SITE APP-CLEAVING ENZYME, ISOFORM A-RELATED"/>
    <property type="match status" value="1"/>
</dbReference>
<dbReference type="GO" id="GO:0004190">
    <property type="term" value="F:aspartic-type endopeptidase activity"/>
    <property type="evidence" value="ECO:0007669"/>
    <property type="project" value="UniProtKB-KW"/>
</dbReference>
<dbReference type="FunFam" id="2.40.70.10:FF:000115">
    <property type="entry name" value="Lysosomal aspartic protease"/>
    <property type="match status" value="1"/>
</dbReference>
<gene>
    <name evidence="8" type="ORF">NSCI0253_LOCUS42404</name>
</gene>
<feature type="domain" description="Peptidase A1" evidence="7">
    <location>
        <begin position="37"/>
        <end position="352"/>
    </location>
</feature>
<feature type="active site" evidence="5">
    <location>
        <position position="252"/>
    </location>
</feature>
<evidence type="ECO:0000313" key="8">
    <source>
        <dbReference type="EMBL" id="CAD8868048.1"/>
    </source>
</evidence>
<organism evidence="8">
    <name type="scientific">Noctiluca scintillans</name>
    <name type="common">Sea sparkle</name>
    <name type="synonym">Red tide dinoflagellate</name>
    <dbReference type="NCBI Taxonomy" id="2966"/>
    <lineage>
        <taxon>Eukaryota</taxon>
        <taxon>Sar</taxon>
        <taxon>Alveolata</taxon>
        <taxon>Dinophyceae</taxon>
        <taxon>Noctilucales</taxon>
        <taxon>Noctilucaceae</taxon>
        <taxon>Noctiluca</taxon>
    </lineage>
</organism>
<evidence type="ECO:0000256" key="1">
    <source>
        <dbReference type="ARBA" id="ARBA00007447"/>
    </source>
</evidence>
<evidence type="ECO:0000256" key="3">
    <source>
        <dbReference type="ARBA" id="ARBA00022750"/>
    </source>
</evidence>
<feature type="disulfide bond" evidence="6">
    <location>
        <begin position="278"/>
        <end position="311"/>
    </location>
</feature>
<dbReference type="PANTHER" id="PTHR47966:SF51">
    <property type="entry name" value="BETA-SITE APP-CLEAVING ENZYME, ISOFORM A-RELATED"/>
    <property type="match status" value="1"/>
</dbReference>
<keyword evidence="6" id="KW-1015">Disulfide bond</keyword>
<dbReference type="SUPFAM" id="SSF50630">
    <property type="entry name" value="Acid proteases"/>
    <property type="match status" value="1"/>
</dbReference>
<dbReference type="PRINTS" id="PR00792">
    <property type="entry name" value="PEPSIN"/>
</dbReference>
<keyword evidence="3" id="KW-0064">Aspartyl protease</keyword>
<dbReference type="InterPro" id="IPR001461">
    <property type="entry name" value="Aspartic_peptidase_A1"/>
</dbReference>